<organism evidence="7 8">
    <name type="scientific">Aspergillus ellipticus CBS 707.79</name>
    <dbReference type="NCBI Taxonomy" id="1448320"/>
    <lineage>
        <taxon>Eukaryota</taxon>
        <taxon>Fungi</taxon>
        <taxon>Dikarya</taxon>
        <taxon>Ascomycota</taxon>
        <taxon>Pezizomycotina</taxon>
        <taxon>Eurotiomycetes</taxon>
        <taxon>Eurotiomycetidae</taxon>
        <taxon>Eurotiales</taxon>
        <taxon>Aspergillaceae</taxon>
        <taxon>Aspergillus</taxon>
        <taxon>Aspergillus subgen. Circumdati</taxon>
    </lineage>
</organism>
<keyword evidence="4 6" id="KW-1133">Transmembrane helix</keyword>
<dbReference type="PIRSF" id="PIRSF006060">
    <property type="entry name" value="AA_transporter"/>
    <property type="match status" value="1"/>
</dbReference>
<evidence type="ECO:0000313" key="8">
    <source>
        <dbReference type="Proteomes" id="UP000247810"/>
    </source>
</evidence>
<keyword evidence="2" id="KW-0813">Transport</keyword>
<comment type="subcellular location">
    <subcellularLocation>
        <location evidence="1">Membrane</location>
        <topology evidence="1">Multi-pass membrane protein</topology>
    </subcellularLocation>
</comment>
<reference evidence="7 8" key="1">
    <citation type="submission" date="2018-02" db="EMBL/GenBank/DDBJ databases">
        <title>The genomes of Aspergillus section Nigri reveals drivers in fungal speciation.</title>
        <authorList>
            <consortium name="DOE Joint Genome Institute"/>
            <person name="Vesth T.C."/>
            <person name="Nybo J."/>
            <person name="Theobald S."/>
            <person name="Brandl J."/>
            <person name="Frisvad J.C."/>
            <person name="Nielsen K.F."/>
            <person name="Lyhne E.K."/>
            <person name="Kogle M.E."/>
            <person name="Kuo A."/>
            <person name="Riley R."/>
            <person name="Clum A."/>
            <person name="Nolan M."/>
            <person name="Lipzen A."/>
            <person name="Salamov A."/>
            <person name="Henrissat B."/>
            <person name="Wiebenga A."/>
            <person name="De vries R.P."/>
            <person name="Grigoriev I.V."/>
            <person name="Mortensen U.H."/>
            <person name="Andersen M.R."/>
            <person name="Baker S.E."/>
        </authorList>
    </citation>
    <scope>NUCLEOTIDE SEQUENCE [LARGE SCALE GENOMIC DNA]</scope>
    <source>
        <strain evidence="7 8">CBS 707.79</strain>
    </source>
</reference>
<feature type="transmembrane region" description="Helical" evidence="6">
    <location>
        <begin position="159"/>
        <end position="179"/>
    </location>
</feature>
<keyword evidence="8" id="KW-1185">Reference proteome</keyword>
<feature type="transmembrane region" description="Helical" evidence="6">
    <location>
        <begin position="470"/>
        <end position="488"/>
    </location>
</feature>
<dbReference type="AlphaFoldDB" id="A0A319DB03"/>
<feature type="transmembrane region" description="Helical" evidence="6">
    <location>
        <begin position="233"/>
        <end position="253"/>
    </location>
</feature>
<keyword evidence="3 6" id="KW-0812">Transmembrane</keyword>
<evidence type="ECO:0000256" key="5">
    <source>
        <dbReference type="ARBA" id="ARBA00023136"/>
    </source>
</evidence>
<name>A0A319DB03_9EURO</name>
<evidence type="ECO:0000256" key="1">
    <source>
        <dbReference type="ARBA" id="ARBA00004141"/>
    </source>
</evidence>
<dbReference type="Pfam" id="PF13520">
    <property type="entry name" value="AA_permease_2"/>
    <property type="match status" value="1"/>
</dbReference>
<proteinExistence type="predicted"/>
<dbReference type="GO" id="GO:0016020">
    <property type="term" value="C:membrane"/>
    <property type="evidence" value="ECO:0007669"/>
    <property type="project" value="UniProtKB-SubCell"/>
</dbReference>
<evidence type="ECO:0000256" key="4">
    <source>
        <dbReference type="ARBA" id="ARBA00022989"/>
    </source>
</evidence>
<dbReference type="VEuPathDB" id="FungiDB:BO71DRAFT_450023"/>
<keyword evidence="5 6" id="KW-0472">Membrane</keyword>
<sequence length="508" mass="55220">MDPKKEKSIMPDPNSQDVAEMKAVDMDALRLADMGYSQEMKRKFSTLSLLGICFSLTSSWFGFCASLVTGLSSGGTVLAVYGIPLLGCISACVGASLSELASAMPNAGGEYFWTGELAKSKRYAHLASFLTGWFAWAGSIFTTASRIYQLNHPDFIPQAWHTVAAYEFVSLFAFFFNCVGRILPTISTTTMYISLISLITIFVTVPATTPAHANTKFVFATFTNSTGWSSNGLAFLLGLINPNWLFVCLDAATHMAEEISQPETAIPTAIMGTVGVGLVSSWLLCIALYFSITNLDALVNTATGVPILELFYQTLGSRAGATLLEALVLTTGIGCQIASHTYQSRVCWSFARDRGLPGHAFLSKIHPTLDVPLNAHIVSSVLVSLLGLLYLGSSTAFNSLVTACIVLLCVVCHPDYLLLKKRTRQYPPWPFRLGKLGLLCNWVVLLWTVFCLVVYSLPAVYPVTGGNMNYVSVVYAAVGGIILLDWVVRGRKVFWGLTARHDEVLVRV</sequence>
<feature type="transmembrane region" description="Helical" evidence="6">
    <location>
        <begin position="191"/>
        <end position="213"/>
    </location>
</feature>
<gene>
    <name evidence="7" type="ORF">BO71DRAFT_450023</name>
</gene>
<dbReference type="GO" id="GO:0022857">
    <property type="term" value="F:transmembrane transporter activity"/>
    <property type="evidence" value="ECO:0007669"/>
    <property type="project" value="InterPro"/>
</dbReference>
<dbReference type="STRING" id="1448320.A0A319DB03"/>
<dbReference type="InterPro" id="IPR002293">
    <property type="entry name" value="AA/rel_permease1"/>
</dbReference>
<dbReference type="Proteomes" id="UP000247810">
    <property type="component" value="Unassembled WGS sequence"/>
</dbReference>
<evidence type="ECO:0000256" key="3">
    <source>
        <dbReference type="ARBA" id="ARBA00022692"/>
    </source>
</evidence>
<feature type="transmembrane region" description="Helical" evidence="6">
    <location>
        <begin position="439"/>
        <end position="458"/>
    </location>
</feature>
<dbReference type="OrthoDB" id="3257095at2759"/>
<feature type="transmembrane region" description="Helical" evidence="6">
    <location>
        <begin position="123"/>
        <end position="147"/>
    </location>
</feature>
<feature type="transmembrane region" description="Helical" evidence="6">
    <location>
        <begin position="397"/>
        <end position="418"/>
    </location>
</feature>
<evidence type="ECO:0000313" key="7">
    <source>
        <dbReference type="EMBL" id="PYH94550.1"/>
    </source>
</evidence>
<dbReference type="PANTHER" id="PTHR45649:SF7">
    <property type="entry name" value="CHOLINE TRANSPORT PROTEIN"/>
    <property type="match status" value="1"/>
</dbReference>
<evidence type="ECO:0000256" key="2">
    <source>
        <dbReference type="ARBA" id="ARBA00022448"/>
    </source>
</evidence>
<accession>A0A319DB03</accession>
<dbReference type="PANTHER" id="PTHR45649">
    <property type="entry name" value="AMINO-ACID PERMEASE BAT1"/>
    <property type="match status" value="1"/>
</dbReference>
<protein>
    <submittedName>
        <fullName evidence="7">Amino acid transporter</fullName>
    </submittedName>
</protein>
<dbReference type="Gene3D" id="1.20.1740.10">
    <property type="entry name" value="Amino acid/polyamine transporter I"/>
    <property type="match status" value="1"/>
</dbReference>
<feature type="transmembrane region" description="Helical" evidence="6">
    <location>
        <begin position="265"/>
        <end position="290"/>
    </location>
</feature>
<feature type="transmembrane region" description="Helical" evidence="6">
    <location>
        <begin position="47"/>
        <end position="72"/>
    </location>
</feature>
<evidence type="ECO:0000256" key="6">
    <source>
        <dbReference type="SAM" id="Phobius"/>
    </source>
</evidence>
<feature type="transmembrane region" description="Helical" evidence="6">
    <location>
        <begin position="78"/>
        <end position="102"/>
    </location>
</feature>
<dbReference type="EMBL" id="KZ825869">
    <property type="protein sequence ID" value="PYH94550.1"/>
    <property type="molecule type" value="Genomic_DNA"/>
</dbReference>